<dbReference type="PRINTS" id="PR00364">
    <property type="entry name" value="DISEASERSIST"/>
</dbReference>
<proteinExistence type="predicted"/>
<dbReference type="SUPFAM" id="SSF52540">
    <property type="entry name" value="P-loop containing nucleoside triphosphate hydrolases"/>
    <property type="match status" value="1"/>
</dbReference>
<dbReference type="Gene3D" id="1.10.10.10">
    <property type="entry name" value="Winged helix-like DNA-binding domain superfamily/Winged helix DNA-binding domain"/>
    <property type="match status" value="1"/>
</dbReference>
<protein>
    <recommendedName>
        <fullName evidence="3">OmpR/PhoB-type domain-containing protein</fullName>
    </recommendedName>
</protein>
<dbReference type="SUPFAM" id="SSF46894">
    <property type="entry name" value="C-terminal effector domain of the bipartite response regulators"/>
    <property type="match status" value="1"/>
</dbReference>
<dbReference type="InterPro" id="IPR001867">
    <property type="entry name" value="OmpR/PhoB-type_DNA-bd"/>
</dbReference>
<feature type="domain" description="OmpR/PhoB-type" evidence="3">
    <location>
        <begin position="1"/>
        <end position="94"/>
    </location>
</feature>
<dbReference type="Proteomes" id="UP001320513">
    <property type="component" value="Unassembled WGS sequence"/>
</dbReference>
<gene>
    <name evidence="4" type="ORF">AUC61_17065</name>
</gene>
<reference evidence="4 5" key="1">
    <citation type="submission" date="2015-12" db="EMBL/GenBank/DDBJ databases">
        <title>Phylogenomics in the description of a new species in the Pseudomonas syringae group.</title>
        <authorList>
            <person name="Busquets A."/>
            <person name="Gomila M."/>
            <person name="Beiki F."/>
            <person name="Rahimian H."/>
            <person name="Mulet M."/>
            <person name="Sanchez D."/>
            <person name="Garcia-Valdes E."/>
            <person name="Lalucat J."/>
        </authorList>
    </citation>
    <scope>NUCLEOTIDE SEQUENCE [LARGE SCALE GENOMIC DNA]</scope>
    <source>
        <strain evidence="4 5">S25</strain>
    </source>
</reference>
<dbReference type="InterPro" id="IPR016032">
    <property type="entry name" value="Sig_transdc_resp-reg_C-effctor"/>
</dbReference>
<keyword evidence="5" id="KW-1185">Reference proteome</keyword>
<feature type="DNA-binding region" description="OmpR/PhoB-type" evidence="2">
    <location>
        <begin position="1"/>
        <end position="94"/>
    </location>
</feature>
<dbReference type="PANTHER" id="PTHR47691">
    <property type="entry name" value="REGULATOR-RELATED"/>
    <property type="match status" value="1"/>
</dbReference>
<comment type="caution">
    <text evidence="4">The sequence shown here is derived from an EMBL/GenBank/DDBJ whole genome shotgun (WGS) entry which is preliminary data.</text>
</comment>
<dbReference type="RefSeq" id="WP_243247389.1">
    <property type="nucleotide sequence ID" value="NZ_LOHG01000010.1"/>
</dbReference>
<evidence type="ECO:0000313" key="4">
    <source>
        <dbReference type="EMBL" id="MCI8211240.1"/>
    </source>
</evidence>
<evidence type="ECO:0000256" key="2">
    <source>
        <dbReference type="PROSITE-ProRule" id="PRU01091"/>
    </source>
</evidence>
<dbReference type="InterPro" id="IPR002182">
    <property type="entry name" value="NB-ARC"/>
</dbReference>
<dbReference type="Pfam" id="PF00486">
    <property type="entry name" value="Trans_reg_C"/>
    <property type="match status" value="1"/>
</dbReference>
<dbReference type="PROSITE" id="PS51755">
    <property type="entry name" value="OMPR_PHOB"/>
    <property type="match status" value="1"/>
</dbReference>
<evidence type="ECO:0000259" key="3">
    <source>
        <dbReference type="PROSITE" id="PS51755"/>
    </source>
</evidence>
<accession>A0ABS9ZKY6</accession>
<dbReference type="EMBL" id="LOHG01000010">
    <property type="protein sequence ID" value="MCI8211240.1"/>
    <property type="molecule type" value="Genomic_DNA"/>
</dbReference>
<keyword evidence="1 2" id="KW-0238">DNA-binding</keyword>
<dbReference type="CDD" id="cd00383">
    <property type="entry name" value="trans_reg_C"/>
    <property type="match status" value="1"/>
</dbReference>
<evidence type="ECO:0000256" key="1">
    <source>
        <dbReference type="ARBA" id="ARBA00023125"/>
    </source>
</evidence>
<dbReference type="SMART" id="SM00862">
    <property type="entry name" value="Trans_reg_C"/>
    <property type="match status" value="1"/>
</dbReference>
<dbReference type="InterPro" id="IPR036388">
    <property type="entry name" value="WH-like_DNA-bd_sf"/>
</dbReference>
<evidence type="ECO:0000313" key="5">
    <source>
        <dbReference type="Proteomes" id="UP001320513"/>
    </source>
</evidence>
<organism evidence="4 5">
    <name type="scientific">Pseudomonas maioricensis</name>
    <dbReference type="NCBI Taxonomy" id="1766623"/>
    <lineage>
        <taxon>Bacteria</taxon>
        <taxon>Pseudomonadati</taxon>
        <taxon>Pseudomonadota</taxon>
        <taxon>Gammaproteobacteria</taxon>
        <taxon>Pseudomonadales</taxon>
        <taxon>Pseudomonadaceae</taxon>
        <taxon>Pseudomonas</taxon>
    </lineage>
</organism>
<name>A0ABS9ZKY6_9PSED</name>
<dbReference type="InterPro" id="IPR027417">
    <property type="entry name" value="P-loop_NTPase"/>
</dbReference>
<dbReference type="PANTHER" id="PTHR47691:SF3">
    <property type="entry name" value="HTH-TYPE TRANSCRIPTIONAL REGULATOR RV0890C-RELATED"/>
    <property type="match status" value="1"/>
</dbReference>
<dbReference type="Pfam" id="PF00931">
    <property type="entry name" value="NB-ARC"/>
    <property type="match status" value="1"/>
</dbReference>
<dbReference type="Gene3D" id="3.40.50.300">
    <property type="entry name" value="P-loop containing nucleotide triphosphate hydrolases"/>
    <property type="match status" value="1"/>
</dbReference>
<sequence>MISLGQASVSLELREVFRNGVPLRVGTRAFDILELLISCPGRLVSKDEILQRVWPDTVVEENNLQVHVSALRKALGEDRDLIRTIPGRGYMLVGGEDDSALASATDHADAPCGNGFGGAMLRKSDLPHNVALIGREQALEEVCEALLGDPLVSLVGSGGIGKTSLAVAVAHHLSLTESLHVCFVPLAQVVSPERIVESLAFALDLVVLPGQPLIESIVECLDQQNRLVILDNCEHLIEAVAAVSEHLLRSCPSLRILITSREPLRIGGERTLSVRPLDIPEQGAGREVILQSSSAQLFMTRLRALDCFFPAEHLQTLDEQSVELIAQTCRQLDGIPLALEMAAARAATLGLFELVQSLQLNPHLLSGGLRSAPDRHQSLVASMEWSYRLLSPDECAVLERLGRLEGRFTLAQACEMAQTSVLPKGRVMDCIVSLAQKSLLLVVAEGPFRFYRLLRVTRSWLREAVGKLSGDNVSPQGAWQGAERLQSAERPVSMPVIASWGAPHSQHESDYFHRNHQRILATSQ</sequence>